<keyword evidence="4 12" id="KW-0378">Hydrolase</keyword>
<dbReference type="InterPro" id="IPR002043">
    <property type="entry name" value="UDG_fam1"/>
</dbReference>
<keyword evidence="18" id="KW-1185">Reference proteome</keyword>
<evidence type="ECO:0000256" key="15">
    <source>
        <dbReference type="SAM" id="MobiDB-lite"/>
    </source>
</evidence>
<proteinExistence type="inferred from homology"/>
<dbReference type="InterPro" id="IPR018085">
    <property type="entry name" value="Ura-DNA_Glyclase_AS"/>
</dbReference>
<feature type="compositionally biased region" description="Polar residues" evidence="15">
    <location>
        <begin position="1"/>
        <end position="14"/>
    </location>
</feature>
<comment type="catalytic activity">
    <reaction evidence="9">
        <text>a 2'-deoxyuridine in double-stranded DNA + H2O = a 2'-deoxyribose 5'-monophosphate in double-stranded DNA + uracil</text>
        <dbReference type="Rhea" id="RHEA:81455"/>
        <dbReference type="Rhea" id="RHEA-COMP:14231"/>
        <dbReference type="Rhea" id="RHEA-COMP:17071"/>
        <dbReference type="ChEBI" id="CHEBI:15377"/>
        <dbReference type="ChEBI" id="CHEBI:17568"/>
        <dbReference type="ChEBI" id="CHEBI:133902"/>
        <dbReference type="ChEBI" id="CHEBI:139095"/>
    </reaction>
    <physiologicalReaction direction="left-to-right" evidence="9">
        <dbReference type="Rhea" id="RHEA:81456"/>
    </physiologicalReaction>
</comment>
<evidence type="ECO:0000256" key="3">
    <source>
        <dbReference type="ARBA" id="ARBA00022763"/>
    </source>
</evidence>
<feature type="compositionally biased region" description="Basic and acidic residues" evidence="15">
    <location>
        <begin position="36"/>
        <end position="50"/>
    </location>
</feature>
<evidence type="ECO:0000313" key="17">
    <source>
        <dbReference type="EMBL" id="CAH1782729.1"/>
    </source>
</evidence>
<dbReference type="Gene3D" id="3.40.470.10">
    <property type="entry name" value="Uracil-DNA glycosylase-like domain"/>
    <property type="match status" value="1"/>
</dbReference>
<evidence type="ECO:0000256" key="1">
    <source>
        <dbReference type="ARBA" id="ARBA00008184"/>
    </source>
</evidence>
<dbReference type="NCBIfam" id="NF003592">
    <property type="entry name" value="PRK05254.1-5"/>
    <property type="match status" value="1"/>
</dbReference>
<dbReference type="PROSITE" id="PS00130">
    <property type="entry name" value="U_DNA_GLYCOSYLASE"/>
    <property type="match status" value="1"/>
</dbReference>
<keyword evidence="8 12" id="KW-0539">Nucleus</keyword>
<evidence type="ECO:0000256" key="14">
    <source>
        <dbReference type="RuleBase" id="RU003780"/>
    </source>
</evidence>
<feature type="region of interest" description="Disordered" evidence="15">
    <location>
        <begin position="1"/>
        <end position="91"/>
    </location>
</feature>
<dbReference type="SMART" id="SM00987">
    <property type="entry name" value="UreE_C"/>
    <property type="match status" value="1"/>
</dbReference>
<dbReference type="GO" id="GO:0097510">
    <property type="term" value="P:base-excision repair, AP site formation via deaminated base removal"/>
    <property type="evidence" value="ECO:0007669"/>
    <property type="project" value="TreeGrafter"/>
</dbReference>
<dbReference type="HAMAP" id="MF_00148">
    <property type="entry name" value="UDG"/>
    <property type="match status" value="1"/>
</dbReference>
<keyword evidence="2" id="KW-0597">Phosphoprotein</keyword>
<dbReference type="EMBL" id="CAIIXF020000005">
    <property type="protein sequence ID" value="CAH1782729.1"/>
    <property type="molecule type" value="Genomic_DNA"/>
</dbReference>
<dbReference type="NCBIfam" id="NF003588">
    <property type="entry name" value="PRK05254.1-1"/>
    <property type="match status" value="1"/>
</dbReference>
<dbReference type="Proteomes" id="UP000749559">
    <property type="component" value="Unassembled WGS sequence"/>
</dbReference>
<evidence type="ECO:0000256" key="7">
    <source>
        <dbReference type="ARBA" id="ARBA00023204"/>
    </source>
</evidence>
<comment type="function">
    <text evidence="12 14">Excises uracil residues from the DNA which can arise as a result of misincorporation of dUMP residues by DNA polymerase or due to deamination of cytosine.</text>
</comment>
<comment type="subcellular location">
    <subcellularLocation>
        <location evidence="12">Mitochondrion</location>
    </subcellularLocation>
    <subcellularLocation>
        <location evidence="12">Nucleus</location>
    </subcellularLocation>
</comment>
<dbReference type="InterPro" id="IPR036895">
    <property type="entry name" value="Uracil-DNA_glycosylase-like_sf"/>
</dbReference>
<dbReference type="NCBIfam" id="NF003591">
    <property type="entry name" value="PRK05254.1-4"/>
    <property type="match status" value="1"/>
</dbReference>
<dbReference type="EC" id="3.2.2.27" evidence="12 14"/>
<dbReference type="GO" id="GO:0005654">
    <property type="term" value="C:nucleoplasm"/>
    <property type="evidence" value="ECO:0007669"/>
    <property type="project" value="UniProtKB-ARBA"/>
</dbReference>
<gene>
    <name evidence="17" type="ORF">OFUS_LOCUS9145</name>
</gene>
<feature type="compositionally biased region" description="Basic and acidic residues" evidence="15">
    <location>
        <begin position="18"/>
        <end position="28"/>
    </location>
</feature>
<comment type="catalytic activity">
    <reaction evidence="12 14">
        <text>Hydrolyzes single-stranded DNA or mismatched double-stranded DNA and polynucleotides, releasing free uracil.</text>
        <dbReference type="EC" id="3.2.2.27"/>
    </reaction>
</comment>
<keyword evidence="7 12" id="KW-0234">DNA repair</keyword>
<dbReference type="NCBIfam" id="NF003589">
    <property type="entry name" value="PRK05254.1-2"/>
    <property type="match status" value="1"/>
</dbReference>
<evidence type="ECO:0000256" key="8">
    <source>
        <dbReference type="ARBA" id="ARBA00023242"/>
    </source>
</evidence>
<feature type="domain" description="Uracil-DNA glycosylase-like" evidence="16">
    <location>
        <begin position="160"/>
        <end position="321"/>
    </location>
</feature>
<dbReference type="Pfam" id="PF03167">
    <property type="entry name" value="UDG"/>
    <property type="match status" value="1"/>
</dbReference>
<dbReference type="GO" id="GO:0004844">
    <property type="term" value="F:uracil DNA N-glycosylase activity"/>
    <property type="evidence" value="ECO:0007669"/>
    <property type="project" value="UniProtKB-UniRule"/>
</dbReference>
<feature type="compositionally biased region" description="Polar residues" evidence="15">
    <location>
        <begin position="72"/>
        <end position="91"/>
    </location>
</feature>
<evidence type="ECO:0000256" key="13">
    <source>
        <dbReference type="PROSITE-ProRule" id="PRU10072"/>
    </source>
</evidence>
<organism evidence="17 18">
    <name type="scientific">Owenia fusiformis</name>
    <name type="common">Polychaete worm</name>
    <dbReference type="NCBI Taxonomy" id="6347"/>
    <lineage>
        <taxon>Eukaryota</taxon>
        <taxon>Metazoa</taxon>
        <taxon>Spiralia</taxon>
        <taxon>Lophotrochozoa</taxon>
        <taxon>Annelida</taxon>
        <taxon>Polychaeta</taxon>
        <taxon>Sedentaria</taxon>
        <taxon>Canalipalpata</taxon>
        <taxon>Sabellida</taxon>
        <taxon>Oweniida</taxon>
        <taxon>Oweniidae</taxon>
        <taxon>Owenia</taxon>
    </lineage>
</organism>
<name>A0A8S4NRK8_OWEFU</name>
<sequence length="338" mass="37694">MIGQSKISSFFTKVNSKRTSDEAPDDQKAPSATKKPKFDESEAKDDETKPASKSTNEVAHLSPTKDVIPTHATPTSSPESKTPISPEQRSRMFQSKLAASIKLAEKKTHGLLVNCGQSWFTALEPEFSKEYFIKLGEFVASERKRYTIYPPAEQVFSWTNNFDINKTKVVILGQDPYHGPKQAHGLAFSVQKGISPPPSLVNIYKELATDIEGFQHPGHGTLTGWADQGVLMLNACLTVRASQANSHKDRGWEKVTDAVIRWLNKNLSDVVFILWGSYAQKKGTFLDKRKHHILKGVHPSPLSAHRGFMGCKHFSKCNQLLEQSGKTPIDWTHLPPMD</sequence>
<dbReference type="SMART" id="SM00986">
    <property type="entry name" value="UDG"/>
    <property type="match status" value="1"/>
</dbReference>
<dbReference type="AlphaFoldDB" id="A0A8S4NRK8"/>
<evidence type="ECO:0000256" key="5">
    <source>
        <dbReference type="ARBA" id="ARBA00022990"/>
    </source>
</evidence>
<comment type="subunit">
    <text evidence="11">Interacts with RPA2 subunit of the RPA trimer; this interaction mediates UNG2 recruitment to RPA-coated single-stranded DNA at stalled replication forks. Interacts with PCNA; this interaction mediates UNG2 recruitment to S-phase replication foci. Interacts (via N-terminus) with FAM72A.</text>
</comment>
<dbReference type="PANTHER" id="PTHR11264">
    <property type="entry name" value="URACIL-DNA GLYCOSYLASE"/>
    <property type="match status" value="1"/>
</dbReference>
<evidence type="ECO:0000256" key="9">
    <source>
        <dbReference type="ARBA" id="ARBA00052069"/>
    </source>
</evidence>
<dbReference type="FunFam" id="3.40.470.10:FF:000004">
    <property type="entry name" value="Uracil-DNA glycosylase"/>
    <property type="match status" value="1"/>
</dbReference>
<protein>
    <recommendedName>
        <fullName evidence="12 14">Uracil-DNA glycosylase</fullName>
        <shortName evidence="12">UDG</shortName>
        <ecNumber evidence="12 14">3.2.2.27</ecNumber>
    </recommendedName>
</protein>
<dbReference type="NCBIfam" id="TIGR00628">
    <property type="entry name" value="ung"/>
    <property type="match status" value="1"/>
</dbReference>
<evidence type="ECO:0000256" key="4">
    <source>
        <dbReference type="ARBA" id="ARBA00022801"/>
    </source>
</evidence>
<dbReference type="PANTHER" id="PTHR11264:SF0">
    <property type="entry name" value="URACIL-DNA GLYCOSYLASE"/>
    <property type="match status" value="1"/>
</dbReference>
<evidence type="ECO:0000313" key="18">
    <source>
        <dbReference type="Proteomes" id="UP000749559"/>
    </source>
</evidence>
<comment type="similarity">
    <text evidence="1 12 14">Belongs to the uracil-DNA glycosylase (UDG) superfamily. UNG family.</text>
</comment>
<keyword evidence="6 12" id="KW-0496">Mitochondrion</keyword>
<evidence type="ECO:0000256" key="10">
    <source>
        <dbReference type="ARBA" id="ARBA00052828"/>
    </source>
</evidence>
<dbReference type="CDD" id="cd10027">
    <property type="entry name" value="UDG-F1-like"/>
    <property type="match status" value="1"/>
</dbReference>
<dbReference type="OrthoDB" id="10031947at2759"/>
<evidence type="ECO:0000256" key="6">
    <source>
        <dbReference type="ARBA" id="ARBA00023128"/>
    </source>
</evidence>
<keyword evidence="5" id="KW-0007">Acetylation</keyword>
<comment type="caution">
    <text evidence="17">The sequence shown here is derived from an EMBL/GenBank/DDBJ whole genome shotgun (WGS) entry which is preliminary data.</text>
</comment>
<evidence type="ECO:0000256" key="11">
    <source>
        <dbReference type="ARBA" id="ARBA00064140"/>
    </source>
</evidence>
<keyword evidence="3 12" id="KW-0227">DNA damage</keyword>
<reference evidence="17" key="1">
    <citation type="submission" date="2022-03" db="EMBL/GenBank/DDBJ databases">
        <authorList>
            <person name="Martin C."/>
        </authorList>
    </citation>
    <scope>NUCLEOTIDE SEQUENCE</scope>
</reference>
<dbReference type="GO" id="GO:0005739">
    <property type="term" value="C:mitochondrion"/>
    <property type="evidence" value="ECO:0007669"/>
    <property type="project" value="UniProtKB-SubCell"/>
</dbReference>
<evidence type="ECO:0000256" key="12">
    <source>
        <dbReference type="HAMAP-Rule" id="MF_03166"/>
    </source>
</evidence>
<evidence type="ECO:0000259" key="16">
    <source>
        <dbReference type="SMART" id="SM00986"/>
    </source>
</evidence>
<dbReference type="SUPFAM" id="SSF52141">
    <property type="entry name" value="Uracil-DNA glycosylase-like"/>
    <property type="match status" value="1"/>
</dbReference>
<evidence type="ECO:0000256" key="2">
    <source>
        <dbReference type="ARBA" id="ARBA00022553"/>
    </source>
</evidence>
<feature type="active site" description="Proton acceptor" evidence="12 13">
    <location>
        <position position="175"/>
    </location>
</feature>
<comment type="catalytic activity">
    <reaction evidence="10">
        <text>a 2'-deoxyuridine in single-stranded DNA + H2O = a 2'-deoxyribose 5'-monophosphate in single-stranded DNA + uracil</text>
        <dbReference type="Rhea" id="RHEA:81459"/>
        <dbReference type="Rhea" id="RHEA-COMP:12847"/>
        <dbReference type="Rhea" id="RHEA-COMP:19684"/>
        <dbReference type="ChEBI" id="CHEBI:15377"/>
        <dbReference type="ChEBI" id="CHEBI:17568"/>
        <dbReference type="ChEBI" id="CHEBI:133902"/>
        <dbReference type="ChEBI" id="CHEBI:139095"/>
    </reaction>
    <physiologicalReaction direction="left-to-right" evidence="10">
        <dbReference type="Rhea" id="RHEA:81460"/>
    </physiologicalReaction>
</comment>
<accession>A0A8S4NRK8</accession>
<dbReference type="InterPro" id="IPR005122">
    <property type="entry name" value="Uracil-DNA_glycosylase-like"/>
</dbReference>